<evidence type="ECO:0000259" key="5">
    <source>
        <dbReference type="PROSITE" id="PS50075"/>
    </source>
</evidence>
<feature type="region of interest" description="Disordered" evidence="4">
    <location>
        <begin position="567"/>
        <end position="596"/>
    </location>
</feature>
<evidence type="ECO:0000256" key="3">
    <source>
        <dbReference type="ARBA" id="ARBA00022553"/>
    </source>
</evidence>
<reference evidence="6 7" key="1">
    <citation type="submission" date="2016-06" db="EMBL/GenBank/DDBJ databases">
        <authorList>
            <person name="Kjaerup R.B."/>
            <person name="Dalgaard T.S."/>
            <person name="Juul-Madsen H.R."/>
        </authorList>
    </citation>
    <scope>NUCLEOTIDE SEQUENCE [LARGE SCALE GENOMIC DNA]</scope>
    <source>
        <strain evidence="6 7">DSM 45626</strain>
    </source>
</reference>
<dbReference type="RefSeq" id="WP_176734350.1">
    <property type="nucleotide sequence ID" value="NZ_FMCW01000025.1"/>
</dbReference>
<dbReference type="Pfam" id="PF00668">
    <property type="entry name" value="Condensation"/>
    <property type="match status" value="1"/>
</dbReference>
<dbReference type="PANTHER" id="PTHR45527">
    <property type="entry name" value="NONRIBOSOMAL PEPTIDE SYNTHETASE"/>
    <property type="match status" value="1"/>
</dbReference>
<dbReference type="Pfam" id="PF00550">
    <property type="entry name" value="PP-binding"/>
    <property type="match status" value="1"/>
</dbReference>
<dbReference type="Gene3D" id="1.10.1200.10">
    <property type="entry name" value="ACP-like"/>
    <property type="match status" value="1"/>
</dbReference>
<dbReference type="PANTHER" id="PTHR45527:SF1">
    <property type="entry name" value="FATTY ACID SYNTHASE"/>
    <property type="match status" value="1"/>
</dbReference>
<organism evidence="6 7">
    <name type="scientific">Micromonospora haikouensis</name>
    <dbReference type="NCBI Taxonomy" id="686309"/>
    <lineage>
        <taxon>Bacteria</taxon>
        <taxon>Bacillati</taxon>
        <taxon>Actinomycetota</taxon>
        <taxon>Actinomycetes</taxon>
        <taxon>Micromonosporales</taxon>
        <taxon>Micromonosporaceae</taxon>
        <taxon>Micromonospora</taxon>
    </lineage>
</organism>
<evidence type="ECO:0000256" key="1">
    <source>
        <dbReference type="ARBA" id="ARBA00001957"/>
    </source>
</evidence>
<keyword evidence="2" id="KW-0596">Phosphopantetheine</keyword>
<dbReference type="GO" id="GO:0043041">
    <property type="term" value="P:amino acid activation for nonribosomal peptide biosynthetic process"/>
    <property type="evidence" value="ECO:0007669"/>
    <property type="project" value="TreeGrafter"/>
</dbReference>
<dbReference type="GO" id="GO:0031177">
    <property type="term" value="F:phosphopantetheine binding"/>
    <property type="evidence" value="ECO:0007669"/>
    <property type="project" value="TreeGrafter"/>
</dbReference>
<protein>
    <submittedName>
        <fullName evidence="6">Phosphopantetheine attachment site</fullName>
    </submittedName>
</protein>
<dbReference type="InterPro" id="IPR036736">
    <property type="entry name" value="ACP-like_sf"/>
</dbReference>
<evidence type="ECO:0000256" key="4">
    <source>
        <dbReference type="SAM" id="MobiDB-lite"/>
    </source>
</evidence>
<sequence>MPRDDEFGEPSSQPGDLPAHWLADLARLGGASAEYVPGRTDDERVLATIWQEVLGVDRVGIDDDYFELGGDSVHAIVVVARAQEAGRQLEPEQLLTGRTVRAVAALMTATTARPAGDGPDPGGEHPLTPLQHGMLYHAVGGSTPGAYLIQVSCRLVGDLDQDTFAAAWRAVFDANPVLRTVIRWRDGDRASQRVEAELRLPVRFVDHRHAGPAARDRSFARLLDADRQAGFDLEHGPLMRLALVAEGPSEYRCVWTYHHLILDGWSQQLVLRDVFDCYRRLRAGHPPAPRRRPSFLEYVEELGGAGAPDGFWARRFVGLTEATRIAGPGCVDGQVTTAPRPQAERALPAPVTEALAALAVDHGVTAAAVVHAAWALLLGLRTGARETVHGATLAGRPPHLPGVTESIGMFVNTLPLRVATPPDTAVLDWLHGVGAGLAEVRSRQRDALSDIERQVGLGQGTGLFDSIVVVENFPTWIGAGDEIADLRIDRLSVVVEEGYPLVLEYTPGTGPALRARFDERRLDRPTVERMLAVLAATIGAVGADPGQRLAALAETARLTWARHRDDQRQALREEAGSRLGSTRRRTVPGGGVDTDA</sequence>
<dbReference type="GO" id="GO:0003824">
    <property type="term" value="F:catalytic activity"/>
    <property type="evidence" value="ECO:0007669"/>
    <property type="project" value="InterPro"/>
</dbReference>
<dbReference type="GO" id="GO:0044550">
    <property type="term" value="P:secondary metabolite biosynthetic process"/>
    <property type="evidence" value="ECO:0007669"/>
    <property type="project" value="TreeGrafter"/>
</dbReference>
<dbReference type="FunFam" id="1.10.1200.10:FF:000005">
    <property type="entry name" value="Nonribosomal peptide synthetase 1"/>
    <property type="match status" value="1"/>
</dbReference>
<keyword evidence="3" id="KW-0597">Phosphoprotein</keyword>
<name>A0A1C4XH85_9ACTN</name>
<evidence type="ECO:0000313" key="7">
    <source>
        <dbReference type="Proteomes" id="UP000199375"/>
    </source>
</evidence>
<evidence type="ECO:0000256" key="2">
    <source>
        <dbReference type="ARBA" id="ARBA00022450"/>
    </source>
</evidence>
<dbReference type="InterPro" id="IPR023213">
    <property type="entry name" value="CAT-like_dom_sf"/>
</dbReference>
<dbReference type="PROSITE" id="PS50075">
    <property type="entry name" value="CARRIER"/>
    <property type="match status" value="1"/>
</dbReference>
<dbReference type="SUPFAM" id="SSF47336">
    <property type="entry name" value="ACP-like"/>
    <property type="match status" value="1"/>
</dbReference>
<dbReference type="GO" id="GO:0008610">
    <property type="term" value="P:lipid biosynthetic process"/>
    <property type="evidence" value="ECO:0007669"/>
    <property type="project" value="UniProtKB-ARBA"/>
</dbReference>
<dbReference type="Proteomes" id="UP000199375">
    <property type="component" value="Unassembled WGS sequence"/>
</dbReference>
<dbReference type="AlphaFoldDB" id="A0A1C4XH85"/>
<proteinExistence type="predicted"/>
<feature type="domain" description="Carrier" evidence="5">
    <location>
        <begin position="37"/>
        <end position="111"/>
    </location>
</feature>
<dbReference type="InterPro" id="IPR009081">
    <property type="entry name" value="PP-bd_ACP"/>
</dbReference>
<dbReference type="Gene3D" id="3.30.559.10">
    <property type="entry name" value="Chloramphenicol acetyltransferase-like domain"/>
    <property type="match status" value="1"/>
</dbReference>
<accession>A0A1C4XH85</accession>
<dbReference type="Gene3D" id="3.30.559.30">
    <property type="entry name" value="Nonribosomal peptide synthetase, condensation domain"/>
    <property type="match status" value="1"/>
</dbReference>
<dbReference type="GO" id="GO:0005737">
    <property type="term" value="C:cytoplasm"/>
    <property type="evidence" value="ECO:0007669"/>
    <property type="project" value="TreeGrafter"/>
</dbReference>
<dbReference type="EMBL" id="FMCW01000025">
    <property type="protein sequence ID" value="SCF07737.1"/>
    <property type="molecule type" value="Genomic_DNA"/>
</dbReference>
<evidence type="ECO:0000313" key="6">
    <source>
        <dbReference type="EMBL" id="SCF07737.1"/>
    </source>
</evidence>
<dbReference type="InterPro" id="IPR001242">
    <property type="entry name" value="Condensation_dom"/>
</dbReference>
<gene>
    <name evidence="6" type="ORF">GA0070558_12549</name>
</gene>
<feature type="compositionally biased region" description="Basic and acidic residues" evidence="4">
    <location>
        <begin position="567"/>
        <end position="576"/>
    </location>
</feature>
<dbReference type="SUPFAM" id="SSF52777">
    <property type="entry name" value="CoA-dependent acyltransferases"/>
    <property type="match status" value="2"/>
</dbReference>
<comment type="cofactor">
    <cofactor evidence="1">
        <name>pantetheine 4'-phosphate</name>
        <dbReference type="ChEBI" id="CHEBI:47942"/>
    </cofactor>
</comment>